<feature type="non-terminal residue" evidence="2">
    <location>
        <position position="1"/>
    </location>
</feature>
<dbReference type="EMBL" id="BGPR01006951">
    <property type="protein sequence ID" value="GBN23095.1"/>
    <property type="molecule type" value="Genomic_DNA"/>
</dbReference>
<dbReference type="Proteomes" id="UP000499080">
    <property type="component" value="Unassembled WGS sequence"/>
</dbReference>
<reference evidence="2 3" key="1">
    <citation type="journal article" date="2019" name="Sci. Rep.">
        <title>Orb-weaving spider Araneus ventricosus genome elucidates the spidroin gene catalogue.</title>
        <authorList>
            <person name="Kono N."/>
            <person name="Nakamura H."/>
            <person name="Ohtoshi R."/>
            <person name="Moran D.A.P."/>
            <person name="Shinohara A."/>
            <person name="Yoshida Y."/>
            <person name="Fujiwara M."/>
            <person name="Mori M."/>
            <person name="Tomita M."/>
            <person name="Arakawa K."/>
        </authorList>
    </citation>
    <scope>NUCLEOTIDE SEQUENCE [LARGE SCALE GENOMIC DNA]</scope>
</reference>
<evidence type="ECO:0000256" key="1">
    <source>
        <dbReference type="SAM" id="MobiDB-lite"/>
    </source>
</evidence>
<keyword evidence="3" id="KW-1185">Reference proteome</keyword>
<comment type="caution">
    <text evidence="2">The sequence shown here is derived from an EMBL/GenBank/DDBJ whole genome shotgun (WGS) entry which is preliminary data.</text>
</comment>
<gene>
    <name evidence="2" type="ORF">AVEN_260017_1</name>
</gene>
<accession>A0A4Y2M7M5</accession>
<name>A0A4Y2M7M5_ARAVE</name>
<organism evidence="2 3">
    <name type="scientific">Araneus ventricosus</name>
    <name type="common">Orbweaver spider</name>
    <name type="synonym">Epeira ventricosa</name>
    <dbReference type="NCBI Taxonomy" id="182803"/>
    <lineage>
        <taxon>Eukaryota</taxon>
        <taxon>Metazoa</taxon>
        <taxon>Ecdysozoa</taxon>
        <taxon>Arthropoda</taxon>
        <taxon>Chelicerata</taxon>
        <taxon>Arachnida</taxon>
        <taxon>Araneae</taxon>
        <taxon>Araneomorphae</taxon>
        <taxon>Entelegynae</taxon>
        <taxon>Araneoidea</taxon>
        <taxon>Araneidae</taxon>
        <taxon>Araneus</taxon>
    </lineage>
</organism>
<protein>
    <submittedName>
        <fullName evidence="2">Uncharacterized protein</fullName>
    </submittedName>
</protein>
<dbReference type="AlphaFoldDB" id="A0A4Y2M7M5"/>
<evidence type="ECO:0000313" key="3">
    <source>
        <dbReference type="Proteomes" id="UP000499080"/>
    </source>
</evidence>
<evidence type="ECO:0000313" key="2">
    <source>
        <dbReference type="EMBL" id="GBN23095.1"/>
    </source>
</evidence>
<feature type="region of interest" description="Disordered" evidence="1">
    <location>
        <begin position="1"/>
        <end position="31"/>
    </location>
</feature>
<proteinExistence type="predicted"/>
<sequence length="69" mass="7675">HVQAGETEQFCRRSVRTPPNNPEPLEGNRRHFGHPPEIGWFSVVFEPHSASMLAGTGRCNSGNAKCKQM</sequence>